<feature type="non-terminal residue" evidence="1">
    <location>
        <position position="149"/>
    </location>
</feature>
<dbReference type="Gene3D" id="3.40.710.10">
    <property type="entry name" value="DD-peptidase/beta-lactamase superfamily"/>
    <property type="match status" value="1"/>
</dbReference>
<proteinExistence type="predicted"/>
<accession>A0A383EYE1</accession>
<dbReference type="EMBL" id="UINC01229656">
    <property type="protein sequence ID" value="SVE61453.1"/>
    <property type="molecule type" value="Genomic_DNA"/>
</dbReference>
<dbReference type="AlphaFoldDB" id="A0A383EYE1"/>
<dbReference type="InterPro" id="IPR012338">
    <property type="entry name" value="Beta-lactam/transpept-like"/>
</dbReference>
<evidence type="ECO:0000313" key="1">
    <source>
        <dbReference type="EMBL" id="SVE61453.1"/>
    </source>
</evidence>
<dbReference type="SUPFAM" id="SSF56601">
    <property type="entry name" value="beta-lactamase/transpeptidase-like"/>
    <property type="match status" value="1"/>
</dbReference>
<name>A0A383EYE1_9ZZZZ</name>
<protein>
    <submittedName>
        <fullName evidence="1">Uncharacterized protein</fullName>
    </submittedName>
</protein>
<organism evidence="1">
    <name type="scientific">marine metagenome</name>
    <dbReference type="NCBI Taxonomy" id="408172"/>
    <lineage>
        <taxon>unclassified sequences</taxon>
        <taxon>metagenomes</taxon>
        <taxon>ecological metagenomes</taxon>
    </lineage>
</organism>
<sequence length="149" mass="17217">MDFYYRVIMTLLLISSVAVFGADEGKRTSQSSDDLDRAVLERLQNQSQDNAGRILFFNEEERRGAFSNIRKLYPTRQIPHSSEPYSLTEKPKDWSELTYEVDEKSYSLADFYGFPGNRGLIVIQDDAILLERYAKGHSPDTRWMSFSVT</sequence>
<gene>
    <name evidence="1" type="ORF">METZ01_LOCUS514307</name>
</gene>
<reference evidence="1" key="1">
    <citation type="submission" date="2018-05" db="EMBL/GenBank/DDBJ databases">
        <authorList>
            <person name="Lanie J.A."/>
            <person name="Ng W.-L."/>
            <person name="Kazmierczak K.M."/>
            <person name="Andrzejewski T.M."/>
            <person name="Davidsen T.M."/>
            <person name="Wayne K.J."/>
            <person name="Tettelin H."/>
            <person name="Glass J.I."/>
            <person name="Rusch D."/>
            <person name="Podicherti R."/>
            <person name="Tsui H.-C.T."/>
            <person name="Winkler M.E."/>
        </authorList>
    </citation>
    <scope>NUCLEOTIDE SEQUENCE</scope>
</reference>